<dbReference type="eggNOG" id="COG3435">
    <property type="taxonomic scope" value="Bacteria"/>
</dbReference>
<evidence type="ECO:0000313" key="4">
    <source>
        <dbReference type="EMBL" id="ACM06590.1"/>
    </source>
</evidence>
<dbReference type="InterPro" id="IPR014710">
    <property type="entry name" value="RmlC-like_jellyroll"/>
</dbReference>
<gene>
    <name evidence="4" type="ordered locus">trd_A0933</name>
</gene>
<keyword evidence="2" id="KW-0560">Oxidoreductase</keyword>
<dbReference type="GO" id="GO:0051213">
    <property type="term" value="F:dioxygenase activity"/>
    <property type="evidence" value="ECO:0007669"/>
    <property type="project" value="UniProtKB-KW"/>
</dbReference>
<dbReference type="Gene3D" id="2.60.120.10">
    <property type="entry name" value="Jelly Rolls"/>
    <property type="match status" value="1"/>
</dbReference>
<organism evidence="4 5">
    <name type="scientific">Thermomicrobium roseum (strain ATCC 27502 / DSM 5159 / P-2)</name>
    <dbReference type="NCBI Taxonomy" id="309801"/>
    <lineage>
        <taxon>Bacteria</taxon>
        <taxon>Pseudomonadati</taxon>
        <taxon>Thermomicrobiota</taxon>
        <taxon>Thermomicrobia</taxon>
        <taxon>Thermomicrobiales</taxon>
        <taxon>Thermomicrobiaceae</taxon>
        <taxon>Thermomicrobium</taxon>
    </lineage>
</organism>
<reference evidence="4 5" key="1">
    <citation type="journal article" date="2009" name="PLoS ONE">
        <title>Complete genome sequence of the aerobic CO-oxidizing thermophile Thermomicrobium roseum.</title>
        <authorList>
            <person name="Wu D."/>
            <person name="Raymond J."/>
            <person name="Wu M."/>
            <person name="Chatterji S."/>
            <person name="Ren Q."/>
            <person name="Graham J.E."/>
            <person name="Bryant D.A."/>
            <person name="Robb F."/>
            <person name="Colman A."/>
            <person name="Tallon L.J."/>
            <person name="Badger J.H."/>
            <person name="Madupu R."/>
            <person name="Ward N.L."/>
            <person name="Eisen J.A."/>
        </authorList>
    </citation>
    <scope>NUCLEOTIDE SEQUENCE [LARGE SCALE GENOMIC DNA]</scope>
    <source>
        <strain evidence="5">ATCC 27502 / DSM 5159 / P-2</strain>
        <plasmid evidence="4">unnamed</plasmid>
    </source>
</reference>
<dbReference type="InterPro" id="IPR011051">
    <property type="entry name" value="RmlC_Cupin_sf"/>
</dbReference>
<dbReference type="Pfam" id="PF07883">
    <property type="entry name" value="Cupin_2"/>
    <property type="match status" value="1"/>
</dbReference>
<proteinExistence type="predicted"/>
<dbReference type="OrthoDB" id="285029at2"/>
<keyword evidence="1" id="KW-0223">Dioxygenase</keyword>
<dbReference type="KEGG" id="tro:trd_A0933"/>
<evidence type="ECO:0000259" key="3">
    <source>
        <dbReference type="Pfam" id="PF07883"/>
    </source>
</evidence>
<dbReference type="PANTHER" id="PTHR41517:SF1">
    <property type="entry name" value="CUPIN"/>
    <property type="match status" value="1"/>
</dbReference>
<dbReference type="Proteomes" id="UP000000447">
    <property type="component" value="Plasmid unnamed"/>
</dbReference>
<dbReference type="HOGENOM" id="CLU_136029_0_0_0"/>
<dbReference type="InterPro" id="IPR013096">
    <property type="entry name" value="Cupin_2"/>
</dbReference>
<dbReference type="PANTHER" id="PTHR41517">
    <property type="entry name" value="1,2-DIOXYGENASE PROTEIN-RELATED"/>
    <property type="match status" value="1"/>
</dbReference>
<evidence type="ECO:0000313" key="5">
    <source>
        <dbReference type="Proteomes" id="UP000000447"/>
    </source>
</evidence>
<dbReference type="AlphaFoldDB" id="B9L569"/>
<protein>
    <submittedName>
        <fullName evidence="4">Cupin 2, conserved barrel domain protein</fullName>
    </submittedName>
</protein>
<accession>B9L569</accession>
<dbReference type="RefSeq" id="WP_012642577.1">
    <property type="nucleotide sequence ID" value="NC_011961.1"/>
</dbReference>
<evidence type="ECO:0000256" key="2">
    <source>
        <dbReference type="ARBA" id="ARBA00023002"/>
    </source>
</evidence>
<dbReference type="InterPro" id="IPR047183">
    <property type="entry name" value="GDO-like"/>
</dbReference>
<sequence length="166" mass="18849">MGDERLAGYLERLRRMKSFDPDRELPEHLVLSEDDAIWLDPAVTGNPSRIGALPRLPTNTLDIFLQEIPPGAATDLQRHPHETIHIVLSGAGYSEIGERVVEWRTGCFIYTPPWAWHRHYNTSDETARMIGVENSKLLEHLGVARRESLGSISYRDRLQAGESKTH</sequence>
<feature type="domain" description="Cupin type-2" evidence="3">
    <location>
        <begin position="65"/>
        <end position="130"/>
    </location>
</feature>
<geneLocation type="plasmid" evidence="5">
    <name>Tros</name>
</geneLocation>
<keyword evidence="4" id="KW-0614">Plasmid</keyword>
<dbReference type="EMBL" id="CP001276">
    <property type="protein sequence ID" value="ACM06590.1"/>
    <property type="molecule type" value="Genomic_DNA"/>
</dbReference>
<keyword evidence="5" id="KW-1185">Reference proteome</keyword>
<name>B9L569_THERP</name>
<dbReference type="SUPFAM" id="SSF51182">
    <property type="entry name" value="RmlC-like cupins"/>
    <property type="match status" value="1"/>
</dbReference>
<evidence type="ECO:0000256" key="1">
    <source>
        <dbReference type="ARBA" id="ARBA00022964"/>
    </source>
</evidence>